<dbReference type="Pfam" id="PF14552">
    <property type="entry name" value="Tautomerase_2"/>
    <property type="match status" value="1"/>
</dbReference>
<reference evidence="1 3" key="1">
    <citation type="submission" date="2015-11" db="EMBL/GenBank/DDBJ databases">
        <title>Genomic analysis of 38 Legionella species identifies large and diverse effector repertoires.</title>
        <authorList>
            <person name="Burstein D."/>
            <person name="Amaro F."/>
            <person name="Zusman T."/>
            <person name="Lifshitz Z."/>
            <person name="Cohen O."/>
            <person name="Gilbert J.A."/>
            <person name="Pupko T."/>
            <person name="Shuman H.A."/>
            <person name="Segal G."/>
        </authorList>
    </citation>
    <scope>NUCLEOTIDE SEQUENCE [LARGE SCALE GENOMIC DNA]</scope>
    <source>
        <strain evidence="1 3">SC-18-C9</strain>
    </source>
</reference>
<dbReference type="EMBL" id="UGOY01000001">
    <property type="protein sequence ID" value="STY24105.1"/>
    <property type="molecule type" value="Genomic_DNA"/>
</dbReference>
<accession>A0A378LAP3</accession>
<evidence type="ECO:0000313" key="3">
    <source>
        <dbReference type="Proteomes" id="UP000054820"/>
    </source>
</evidence>
<protein>
    <submittedName>
        <fullName evidence="2">4-oxalocrotonate tautomerase</fullName>
    </submittedName>
</protein>
<dbReference type="SUPFAM" id="SSF55331">
    <property type="entry name" value="Tautomerase/MIF"/>
    <property type="match status" value="1"/>
</dbReference>
<evidence type="ECO:0000313" key="2">
    <source>
        <dbReference type="EMBL" id="STY24105.1"/>
    </source>
</evidence>
<proteinExistence type="predicted"/>
<dbReference type="PANTHER" id="PTHR38460">
    <property type="entry name" value="TAUTOMERASE YOLI-RELATED"/>
    <property type="match status" value="1"/>
</dbReference>
<keyword evidence="3" id="KW-1185">Reference proteome</keyword>
<dbReference type="Gene3D" id="3.30.429.10">
    <property type="entry name" value="Macrophage Migration Inhibitory Factor"/>
    <property type="match status" value="1"/>
</dbReference>
<dbReference type="RefSeq" id="WP_058476846.1">
    <property type="nucleotide sequence ID" value="NZ_CAAAIO010000014.1"/>
</dbReference>
<evidence type="ECO:0000313" key="1">
    <source>
        <dbReference type="EMBL" id="KTD78536.1"/>
    </source>
</evidence>
<dbReference type="EMBL" id="LNYZ01000009">
    <property type="protein sequence ID" value="KTD78536.1"/>
    <property type="molecule type" value="Genomic_DNA"/>
</dbReference>
<name>A0A378LAP3_9GAMM</name>
<dbReference type="AlphaFoldDB" id="A0A378LAP3"/>
<dbReference type="Proteomes" id="UP000255110">
    <property type="component" value="Unassembled WGS sequence"/>
</dbReference>
<reference evidence="2 4" key="2">
    <citation type="submission" date="2018-06" db="EMBL/GenBank/DDBJ databases">
        <authorList>
            <consortium name="Pathogen Informatics"/>
            <person name="Doyle S."/>
        </authorList>
    </citation>
    <scope>NUCLEOTIDE SEQUENCE [LARGE SCALE GENOMIC DNA]</scope>
    <source>
        <strain evidence="2 4">NCTC11991</strain>
    </source>
</reference>
<sequence>MPMVSIEVINVLTKEKEIALMSAVYSALKEAFQLSDDAINIRLFAHEPHRFSIPPTKNKSETYSHPELYTLITIDCFAGRTIETKRHLYRRITEHLEQCGIPQDHIKILLRESSRENWGILGGHAGCDVDVGYKVEV</sequence>
<dbReference type="OrthoDB" id="9799841at2"/>
<dbReference type="Proteomes" id="UP000054820">
    <property type="component" value="Unassembled WGS sequence"/>
</dbReference>
<evidence type="ECO:0000313" key="4">
    <source>
        <dbReference type="Proteomes" id="UP000255110"/>
    </source>
</evidence>
<dbReference type="InterPro" id="IPR037479">
    <property type="entry name" value="Tauto_MSAD"/>
</dbReference>
<dbReference type="STRING" id="460.Lstg_1271"/>
<organism evidence="2 4">
    <name type="scientific">Legionella steigerwaltii</name>
    <dbReference type="NCBI Taxonomy" id="460"/>
    <lineage>
        <taxon>Bacteria</taxon>
        <taxon>Pseudomonadati</taxon>
        <taxon>Pseudomonadota</taxon>
        <taxon>Gammaproteobacteria</taxon>
        <taxon>Legionellales</taxon>
        <taxon>Legionellaceae</taxon>
        <taxon>Legionella</taxon>
    </lineage>
</organism>
<gene>
    <name evidence="1" type="ORF">Lstg_1271</name>
    <name evidence="2" type="ORF">NCTC11991_02721</name>
</gene>
<dbReference type="InterPro" id="IPR014347">
    <property type="entry name" value="Tautomerase/MIF_sf"/>
</dbReference>
<dbReference type="PANTHER" id="PTHR38460:SF1">
    <property type="entry name" value="TAUTOMERASE YOLI-RELATED"/>
    <property type="match status" value="1"/>
</dbReference>